<keyword evidence="1" id="KW-0472">Membrane</keyword>
<dbReference type="RefSeq" id="WP_025706445.1">
    <property type="nucleotide sequence ID" value="NZ_CP009287.1"/>
</dbReference>
<feature type="transmembrane region" description="Helical" evidence="1">
    <location>
        <begin position="229"/>
        <end position="247"/>
    </location>
</feature>
<dbReference type="KEGG" id="pgm:PGRAT_10065"/>
<keyword evidence="1" id="KW-1133">Transmembrane helix</keyword>
<dbReference type="OrthoDB" id="2626409at2"/>
<evidence type="ECO:0000313" key="3">
    <source>
        <dbReference type="Proteomes" id="UP000029500"/>
    </source>
</evidence>
<proteinExistence type="predicted"/>
<keyword evidence="1" id="KW-0812">Transmembrane</keyword>
<protein>
    <submittedName>
        <fullName evidence="2">Uncharacterized protein</fullName>
    </submittedName>
</protein>
<dbReference type="AlphaFoldDB" id="A0A089M2H3"/>
<sequence>MVQFNQFKLECRKHCAVFAAFTGISVLTNLYFLFSQDQDLSFVFLLVNMVIGILLPVYIYLDYYREFFTGTMPINHLLPLRTSALFGVKSAVFMLGLTLVWVPSLLDVFVNPAGLYQQRIMHSDSPALGIAYLVLSKLCSIPAGLAVMGLALAAAKRLRKPVLSHLCIALVMVLVVGIQFALVVRNSWHWSIGTSAAETFKQYANLLTVSPVSQVQPADINESIRWSSVGMNLLVALVAGTIGRYLFNSRKYEIFGK</sequence>
<keyword evidence="3" id="KW-1185">Reference proteome</keyword>
<gene>
    <name evidence="2" type="ORF">PGRAT_10065</name>
</gene>
<reference evidence="2 3" key="1">
    <citation type="submission" date="2014-08" db="EMBL/GenBank/DDBJ databases">
        <title>Comparative genomics of the Paenibacillus odorifer group.</title>
        <authorList>
            <person name="den Bakker H.C."/>
            <person name="Tsai Y.-C."/>
            <person name="Martin N."/>
            <person name="Korlach J."/>
            <person name="Wiedmann M."/>
        </authorList>
    </citation>
    <scope>NUCLEOTIDE SEQUENCE [LARGE SCALE GENOMIC DNA]</scope>
    <source>
        <strain evidence="2 3">DSM 15220</strain>
    </source>
</reference>
<feature type="transmembrane region" description="Helical" evidence="1">
    <location>
        <begin position="82"/>
        <end position="102"/>
    </location>
</feature>
<organism evidence="2 3">
    <name type="scientific">Paenibacillus graminis</name>
    <dbReference type="NCBI Taxonomy" id="189425"/>
    <lineage>
        <taxon>Bacteria</taxon>
        <taxon>Bacillati</taxon>
        <taxon>Bacillota</taxon>
        <taxon>Bacilli</taxon>
        <taxon>Bacillales</taxon>
        <taxon>Paenibacillaceae</taxon>
        <taxon>Paenibacillus</taxon>
    </lineage>
</organism>
<name>A0A089M2H3_9BACL</name>
<dbReference type="Proteomes" id="UP000029500">
    <property type="component" value="Chromosome"/>
</dbReference>
<dbReference type="eggNOG" id="ENOG50305C5">
    <property type="taxonomic scope" value="Bacteria"/>
</dbReference>
<feature type="transmembrane region" description="Helical" evidence="1">
    <location>
        <begin position="130"/>
        <end position="155"/>
    </location>
</feature>
<accession>A0A089M2H3</accession>
<evidence type="ECO:0000256" key="1">
    <source>
        <dbReference type="SAM" id="Phobius"/>
    </source>
</evidence>
<feature type="transmembrane region" description="Helical" evidence="1">
    <location>
        <begin position="15"/>
        <end position="34"/>
    </location>
</feature>
<feature type="transmembrane region" description="Helical" evidence="1">
    <location>
        <begin position="40"/>
        <end position="61"/>
    </location>
</feature>
<dbReference type="EMBL" id="CP009287">
    <property type="protein sequence ID" value="AIQ67931.1"/>
    <property type="molecule type" value="Genomic_DNA"/>
</dbReference>
<feature type="transmembrane region" description="Helical" evidence="1">
    <location>
        <begin position="162"/>
        <end position="182"/>
    </location>
</feature>
<dbReference type="HOGENOM" id="CLU_1081172_0_0_9"/>
<evidence type="ECO:0000313" key="2">
    <source>
        <dbReference type="EMBL" id="AIQ67931.1"/>
    </source>
</evidence>